<dbReference type="EMBL" id="FQWQ01000001">
    <property type="protein sequence ID" value="SHG74863.1"/>
    <property type="molecule type" value="Genomic_DNA"/>
</dbReference>
<name>A0A1M5MDT7_9BACT</name>
<accession>A0A1M5MDT7</accession>
<gene>
    <name evidence="2" type="ORF">SAMN04488109_1669</name>
</gene>
<feature type="signal peptide" evidence="1">
    <location>
        <begin position="1"/>
        <end position="23"/>
    </location>
</feature>
<dbReference type="Gene3D" id="2.130.10.10">
    <property type="entry name" value="YVTN repeat-like/Quinoprotein amine dehydrogenase"/>
    <property type="match status" value="1"/>
</dbReference>
<reference evidence="2 3" key="1">
    <citation type="submission" date="2016-11" db="EMBL/GenBank/DDBJ databases">
        <authorList>
            <person name="Jaros S."/>
            <person name="Januszkiewicz K."/>
            <person name="Wedrychowicz H."/>
        </authorList>
    </citation>
    <scope>NUCLEOTIDE SEQUENCE [LARGE SCALE GENOMIC DNA]</scope>
    <source>
        <strain evidence="2 3">DSM 24574</strain>
    </source>
</reference>
<keyword evidence="1" id="KW-0732">Signal</keyword>
<proteinExistence type="predicted"/>
<dbReference type="AlphaFoldDB" id="A0A1M5MDT7"/>
<feature type="chain" id="PRO_5013291041" evidence="1">
    <location>
        <begin position="24"/>
        <end position="610"/>
    </location>
</feature>
<evidence type="ECO:0000256" key="1">
    <source>
        <dbReference type="SAM" id="SignalP"/>
    </source>
</evidence>
<evidence type="ECO:0000313" key="3">
    <source>
        <dbReference type="Proteomes" id="UP000184212"/>
    </source>
</evidence>
<dbReference type="SUPFAM" id="SSF50969">
    <property type="entry name" value="YVTN repeat-like/Quinoprotein amine dehydrogenase"/>
    <property type="match status" value="1"/>
</dbReference>
<dbReference type="OrthoDB" id="9774579at2"/>
<keyword evidence="3" id="KW-1185">Reference proteome</keyword>
<dbReference type="RefSeq" id="WP_073132692.1">
    <property type="nucleotide sequence ID" value="NZ_FQWQ01000001.1"/>
</dbReference>
<protein>
    <submittedName>
        <fullName evidence="2">Uncharacterized protein</fullName>
    </submittedName>
</protein>
<dbReference type="SUPFAM" id="SSF82171">
    <property type="entry name" value="DPP6 N-terminal domain-like"/>
    <property type="match status" value="1"/>
</dbReference>
<dbReference type="InterPro" id="IPR011044">
    <property type="entry name" value="Quino_amine_DH_bsu"/>
</dbReference>
<dbReference type="STRING" id="947013.SAMN04488109_1669"/>
<dbReference type="InterPro" id="IPR015943">
    <property type="entry name" value="WD40/YVTN_repeat-like_dom_sf"/>
</dbReference>
<organism evidence="2 3">
    <name type="scientific">Chryseolinea serpens</name>
    <dbReference type="NCBI Taxonomy" id="947013"/>
    <lineage>
        <taxon>Bacteria</taxon>
        <taxon>Pseudomonadati</taxon>
        <taxon>Bacteroidota</taxon>
        <taxon>Cytophagia</taxon>
        <taxon>Cytophagales</taxon>
        <taxon>Fulvivirgaceae</taxon>
        <taxon>Chryseolinea</taxon>
    </lineage>
</organism>
<dbReference type="Proteomes" id="UP000184212">
    <property type="component" value="Unassembled WGS sequence"/>
</dbReference>
<evidence type="ECO:0000313" key="2">
    <source>
        <dbReference type="EMBL" id="SHG74863.1"/>
    </source>
</evidence>
<sequence length="610" mass="68484">MNPVKATSTILLSLSLASPATHAQIPWNIEIIKPEAIGGEPGFSPSFSPISSPNYFQLGRVTVEQADGPDSHRGVSLLKMLDYKTMKVTNLIVPMDKFPASHREVLAMKTVYNGDVLHYNGKVSTVKFDRRVNYKNTGEFACQYDHEKGQWSELVSLGNVDDLHFFYPMGVDREENYYYYAITHRVDYAARMGEPTRYDLARFDLKTRKVDTLFTLDMPKREHYLHLDHTMISPDGRWLVLSEYGDKAWRRSYPKDAKDAQPVAYIIDTQKKNHKTCRIPDVPYGHVITPDSKYMILGSYETGEVVKIELETGKPVAQIKSTTTIFNFFLAPSGNYFLVDYDEERCPRKVYDVRSASDLKLITSVMLNDLYSKPEMSRGLKSIMDGRLLISRTVDPKDSLQHATAVLVHRLPENIKPNEPGSSTAKRLELAETIANGKLYAGKNGIELNPPQYDMGKATSVTIASDKNVIVAGSRWTDDETSEEVITKLTRSGEKIWEAKLPTVKQAISSAGMHIPTPDGGCVVYFMYYHHPKSYGIGRLALINGNGKVIYDTQFSYQPNPNATYMTKGMELMQGGAVKIYGEIYPTPNGASLPWTGTVSPEGKLVKSEY</sequence>